<dbReference type="NCBIfam" id="NF002674">
    <property type="entry name" value="PRK02399.1-2"/>
    <property type="match status" value="1"/>
</dbReference>
<dbReference type="InterPro" id="IPR044122">
    <property type="entry name" value="UPF0261_N"/>
</dbReference>
<evidence type="ECO:0000259" key="1">
    <source>
        <dbReference type="Pfam" id="PF06792"/>
    </source>
</evidence>
<proteinExistence type="predicted"/>
<dbReference type="RefSeq" id="WP_008006199.1">
    <property type="nucleotide sequence ID" value="NZ_AOJG01000028.1"/>
</dbReference>
<protein>
    <submittedName>
        <fullName evidence="3">Uncharacterized protein</fullName>
    </submittedName>
</protein>
<dbReference type="EMBL" id="AOJG01000028">
    <property type="protein sequence ID" value="EMA59656.1"/>
    <property type="molecule type" value="Genomic_DNA"/>
</dbReference>
<dbReference type="OrthoDB" id="92292at2157"/>
<keyword evidence="4" id="KW-1185">Reference proteome</keyword>
<dbReference type="InterPro" id="IPR008322">
    <property type="entry name" value="UPF0261"/>
</dbReference>
<dbReference type="InterPro" id="IPR051353">
    <property type="entry name" value="Tobamovirus_resist_UPF0261"/>
</dbReference>
<evidence type="ECO:0000313" key="3">
    <source>
        <dbReference type="EMBL" id="EMA59656.1"/>
    </source>
</evidence>
<feature type="domain" description="UPF0261" evidence="2">
    <location>
        <begin position="194"/>
        <end position="410"/>
    </location>
</feature>
<evidence type="ECO:0000313" key="4">
    <source>
        <dbReference type="Proteomes" id="UP000011650"/>
    </source>
</evidence>
<dbReference type="PANTHER" id="PTHR31862:SF1">
    <property type="entry name" value="UPF0261 DOMAIN PROTEIN (AFU_ORTHOLOGUE AFUA_1G10120)"/>
    <property type="match status" value="1"/>
</dbReference>
<dbReference type="Proteomes" id="UP000011650">
    <property type="component" value="Unassembled WGS sequence"/>
</dbReference>
<dbReference type="Pfam" id="PF23189">
    <property type="entry name" value="UPF0261_C"/>
    <property type="match status" value="1"/>
</dbReference>
<dbReference type="InterPro" id="IPR056778">
    <property type="entry name" value="UPF0261_C"/>
</dbReference>
<name>M0NPF0_9EURY</name>
<evidence type="ECO:0000259" key="2">
    <source>
        <dbReference type="Pfam" id="PF23189"/>
    </source>
</evidence>
<organism evidence="3 4">
    <name type="scientific">Halorubrum lipolyticum DSM 21995</name>
    <dbReference type="NCBI Taxonomy" id="1227482"/>
    <lineage>
        <taxon>Archaea</taxon>
        <taxon>Methanobacteriati</taxon>
        <taxon>Methanobacteriota</taxon>
        <taxon>Stenosarchaea group</taxon>
        <taxon>Halobacteria</taxon>
        <taxon>Halobacteriales</taxon>
        <taxon>Haloferacaceae</taxon>
        <taxon>Halorubrum</taxon>
    </lineage>
</organism>
<sequence length="412" mass="43040">MSSTDRSESARATVVIVGTLDTKGEEIGFARDVLAAQGVDVTLVDVGVMGDPEIDPDISAADVADAGGATLEGLRDAGDRGKAVEAMGDGAAAVATRLHESGELDGILGLGGSGNTSIATAAMRALPVGVPKFMVSTVASGDTEPYVGTRDIAMLYSVADIEGLNQLSRTVIANAALAMTGMVTNDPAVETPDKPTIGLTMFGVTTPCVQTAREWLEERGYETIVFHATGTGGRAMENLIAEGVIDGVLDATTTEWADEHVGGVLAAGPDRLDAAAEAGIPQIVSTGALDMVNFGPEETVPDEFEGRTFHVHNPQVTLMRTTPAENTEIGRIIAEKLNAATGPVSLALPLAGVSMLDDEGEPFHDPEADEALFESLRTHIDEDVQLLELDANINDEAFAVAMAERLHEYMQR</sequence>
<reference evidence="3 4" key="1">
    <citation type="journal article" date="2014" name="PLoS Genet.">
        <title>Phylogenetically driven sequencing of extremely halophilic archaea reveals strategies for static and dynamic osmo-response.</title>
        <authorList>
            <person name="Becker E.A."/>
            <person name="Seitzer P.M."/>
            <person name="Tritt A."/>
            <person name="Larsen D."/>
            <person name="Krusor M."/>
            <person name="Yao A.I."/>
            <person name="Wu D."/>
            <person name="Madern D."/>
            <person name="Eisen J.A."/>
            <person name="Darling A.E."/>
            <person name="Facciotti M.T."/>
        </authorList>
    </citation>
    <scope>NUCLEOTIDE SEQUENCE [LARGE SCALE GENOMIC DNA]</scope>
    <source>
        <strain evidence="3 4">DSM 21995</strain>
    </source>
</reference>
<comment type="caution">
    <text evidence="3">The sequence shown here is derived from an EMBL/GenBank/DDBJ whole genome shotgun (WGS) entry which is preliminary data.</text>
</comment>
<dbReference type="Pfam" id="PF06792">
    <property type="entry name" value="UPF0261"/>
    <property type="match status" value="1"/>
</dbReference>
<dbReference type="Gene3D" id="3.40.50.12020">
    <property type="entry name" value="Uncharacterised protein family UPF0261, NN domain"/>
    <property type="match status" value="1"/>
</dbReference>
<dbReference type="STRING" id="1227482.C469_10051"/>
<dbReference type="PANTHER" id="PTHR31862">
    <property type="entry name" value="UPF0261 DOMAIN PROTEIN (AFU_ORTHOLOGUE AFUA_1G10120)"/>
    <property type="match status" value="1"/>
</dbReference>
<feature type="domain" description="UPF0261" evidence="1">
    <location>
        <begin position="13"/>
        <end position="185"/>
    </location>
</feature>
<dbReference type="PATRIC" id="fig|1227482.3.peg.2025"/>
<dbReference type="AlphaFoldDB" id="M0NPF0"/>
<dbReference type="CDD" id="cd15488">
    <property type="entry name" value="Tm-1-like"/>
    <property type="match status" value="1"/>
</dbReference>
<dbReference type="Gene3D" id="3.40.50.12030">
    <property type="entry name" value="Uncharacterised protein family UPF0261, NC domain"/>
    <property type="match status" value="1"/>
</dbReference>
<dbReference type="PIRSF" id="PIRSF033271">
    <property type="entry name" value="UCP033271"/>
    <property type="match status" value="1"/>
</dbReference>
<gene>
    <name evidence="3" type="ORF">C469_10051</name>
</gene>
<accession>M0NPF0</accession>